<name>A0ABN7WYI8_GIGMA</name>
<organism evidence="1 2">
    <name type="scientific">Gigaspora margarita</name>
    <dbReference type="NCBI Taxonomy" id="4874"/>
    <lineage>
        <taxon>Eukaryota</taxon>
        <taxon>Fungi</taxon>
        <taxon>Fungi incertae sedis</taxon>
        <taxon>Mucoromycota</taxon>
        <taxon>Glomeromycotina</taxon>
        <taxon>Glomeromycetes</taxon>
        <taxon>Diversisporales</taxon>
        <taxon>Gigasporaceae</taxon>
        <taxon>Gigaspora</taxon>
    </lineage>
</organism>
<evidence type="ECO:0000313" key="1">
    <source>
        <dbReference type="EMBL" id="CAG8843853.1"/>
    </source>
</evidence>
<dbReference type="EMBL" id="CAJVQB010073775">
    <property type="protein sequence ID" value="CAG8843853.1"/>
    <property type="molecule type" value="Genomic_DNA"/>
</dbReference>
<gene>
    <name evidence="1" type="ORF">GMARGA_LOCUS36764</name>
</gene>
<protein>
    <submittedName>
        <fullName evidence="1">8436_t:CDS:1</fullName>
    </submittedName>
</protein>
<comment type="caution">
    <text evidence="1">The sequence shown here is derived from an EMBL/GenBank/DDBJ whole genome shotgun (WGS) entry which is preliminary data.</text>
</comment>
<evidence type="ECO:0000313" key="2">
    <source>
        <dbReference type="Proteomes" id="UP000789901"/>
    </source>
</evidence>
<reference evidence="1 2" key="1">
    <citation type="submission" date="2021-06" db="EMBL/GenBank/DDBJ databases">
        <authorList>
            <person name="Kallberg Y."/>
            <person name="Tangrot J."/>
            <person name="Rosling A."/>
        </authorList>
    </citation>
    <scope>NUCLEOTIDE SEQUENCE [LARGE SCALE GENOMIC DNA]</scope>
    <source>
        <strain evidence="1 2">120-4 pot B 10/14</strain>
    </source>
</reference>
<proteinExistence type="predicted"/>
<accession>A0ABN7WYI8</accession>
<keyword evidence="2" id="KW-1185">Reference proteome</keyword>
<dbReference type="Proteomes" id="UP000789901">
    <property type="component" value="Unassembled WGS sequence"/>
</dbReference>
<sequence>MKRENLHLYVVGRSKIVAFTEDRVKLVVRFLCEKNDEDYVAAAGHCARNTNVLFNK</sequence>